<keyword evidence="3" id="KW-1185">Reference proteome</keyword>
<proteinExistence type="predicted"/>
<dbReference type="Proteomes" id="UP000297245">
    <property type="component" value="Unassembled WGS sequence"/>
</dbReference>
<evidence type="ECO:0000256" key="1">
    <source>
        <dbReference type="SAM" id="MobiDB-lite"/>
    </source>
</evidence>
<sequence>MPAQKIPIPTFPNNLVVEPNGKVHCPNCHKKVGVGTGGLKNFEKRHWMKDRCTEDGKVYRLTQKKPLVAFLRPRTELVPLQVSTSKTVAPSQNDNPVPPSQESTASCSTSTLPPTTGPFRTLQMLALQVPDGTPTSAGLEVFLSEPTSLLGDTTDSTADILLEKVVNPLLHKVFQGKSDSELENMVKFNRKGVIGFCTFARYVTEVKNIPIGLLEARSSRLEKAVTTLYPHALVTEEAEGPLFESTSPSLGVDINSQAVSLINSDPMIQDVSPPVSLTRQIIDVDSLSPDDNGINPIPMAKGNNLPVSPSIQTSCRGYIVPLSAELRPCRQYPWLLHDIKPLQWDPPYIDTVNQHMAFHAIGCCMTEAEGNGMCRNCYGLSENSSLSKIVQRM</sequence>
<evidence type="ECO:0000313" key="2">
    <source>
        <dbReference type="EMBL" id="THV03771.1"/>
    </source>
</evidence>
<dbReference type="OrthoDB" id="3057023at2759"/>
<dbReference type="AlphaFoldDB" id="A0A4S8MM89"/>
<name>A0A4S8MM89_DENBC</name>
<reference evidence="2 3" key="1">
    <citation type="journal article" date="2019" name="Nat. Ecol. Evol.">
        <title>Megaphylogeny resolves global patterns of mushroom evolution.</title>
        <authorList>
            <person name="Varga T."/>
            <person name="Krizsan K."/>
            <person name="Foldi C."/>
            <person name="Dima B."/>
            <person name="Sanchez-Garcia M."/>
            <person name="Sanchez-Ramirez S."/>
            <person name="Szollosi G.J."/>
            <person name="Szarkandi J.G."/>
            <person name="Papp V."/>
            <person name="Albert L."/>
            <person name="Andreopoulos W."/>
            <person name="Angelini C."/>
            <person name="Antonin V."/>
            <person name="Barry K.W."/>
            <person name="Bougher N.L."/>
            <person name="Buchanan P."/>
            <person name="Buyck B."/>
            <person name="Bense V."/>
            <person name="Catcheside P."/>
            <person name="Chovatia M."/>
            <person name="Cooper J."/>
            <person name="Damon W."/>
            <person name="Desjardin D."/>
            <person name="Finy P."/>
            <person name="Geml J."/>
            <person name="Haridas S."/>
            <person name="Hughes K."/>
            <person name="Justo A."/>
            <person name="Karasinski D."/>
            <person name="Kautmanova I."/>
            <person name="Kiss B."/>
            <person name="Kocsube S."/>
            <person name="Kotiranta H."/>
            <person name="LaButti K.M."/>
            <person name="Lechner B.E."/>
            <person name="Liimatainen K."/>
            <person name="Lipzen A."/>
            <person name="Lukacs Z."/>
            <person name="Mihaltcheva S."/>
            <person name="Morgado L.N."/>
            <person name="Niskanen T."/>
            <person name="Noordeloos M.E."/>
            <person name="Ohm R.A."/>
            <person name="Ortiz-Santana B."/>
            <person name="Ovrebo C."/>
            <person name="Racz N."/>
            <person name="Riley R."/>
            <person name="Savchenko A."/>
            <person name="Shiryaev A."/>
            <person name="Soop K."/>
            <person name="Spirin V."/>
            <person name="Szebenyi C."/>
            <person name="Tomsovsky M."/>
            <person name="Tulloss R.E."/>
            <person name="Uehling J."/>
            <person name="Grigoriev I.V."/>
            <person name="Vagvolgyi C."/>
            <person name="Papp T."/>
            <person name="Martin F.M."/>
            <person name="Miettinen O."/>
            <person name="Hibbett D.S."/>
            <person name="Nagy L.G."/>
        </authorList>
    </citation>
    <scope>NUCLEOTIDE SEQUENCE [LARGE SCALE GENOMIC DNA]</scope>
    <source>
        <strain evidence="2 3">CBS 962.96</strain>
    </source>
</reference>
<evidence type="ECO:0000313" key="3">
    <source>
        <dbReference type="Proteomes" id="UP000297245"/>
    </source>
</evidence>
<feature type="region of interest" description="Disordered" evidence="1">
    <location>
        <begin position="82"/>
        <end position="113"/>
    </location>
</feature>
<organism evidence="2 3">
    <name type="scientific">Dendrothele bispora (strain CBS 962.96)</name>
    <dbReference type="NCBI Taxonomy" id="1314807"/>
    <lineage>
        <taxon>Eukaryota</taxon>
        <taxon>Fungi</taxon>
        <taxon>Dikarya</taxon>
        <taxon>Basidiomycota</taxon>
        <taxon>Agaricomycotina</taxon>
        <taxon>Agaricomycetes</taxon>
        <taxon>Agaricomycetidae</taxon>
        <taxon>Agaricales</taxon>
        <taxon>Agaricales incertae sedis</taxon>
        <taxon>Dendrothele</taxon>
    </lineage>
</organism>
<protein>
    <submittedName>
        <fullName evidence="2">Uncharacterized protein</fullName>
    </submittedName>
</protein>
<dbReference type="EMBL" id="ML179063">
    <property type="protein sequence ID" value="THV03771.1"/>
    <property type="molecule type" value="Genomic_DNA"/>
</dbReference>
<accession>A0A4S8MM89</accession>
<gene>
    <name evidence="2" type="ORF">K435DRAFT_851559</name>
</gene>